<name>A0A8S5RH45_9VIRU</name>
<reference evidence="1" key="1">
    <citation type="journal article" date="2021" name="Proc. Natl. Acad. Sci. U.S.A.">
        <title>A Catalog of Tens of Thousands of Viruses from Human Metagenomes Reveals Hidden Associations with Chronic Diseases.</title>
        <authorList>
            <person name="Tisza M.J."/>
            <person name="Buck C.B."/>
        </authorList>
    </citation>
    <scope>NUCLEOTIDE SEQUENCE</scope>
    <source>
        <strain evidence="1">CtML55</strain>
    </source>
</reference>
<dbReference type="EMBL" id="BK059105">
    <property type="protein sequence ID" value="DAE30712.1"/>
    <property type="molecule type" value="Genomic_DNA"/>
</dbReference>
<sequence length="141" mass="15440">MKIAYNPTTAAALTTAPNNNDITFDLKGLNIFTRGIKFKGTDTTYSVFKKHTSSGSGGYNGLVPVPSYTATNVRFLREDGTWSIPAAAAFIYTQLTNQDLDDYLDEGRWYYAGGGNTTTNKPSGVDAYELYVGRNASGYRY</sequence>
<protein>
    <submittedName>
        <fullName evidence="1">Uncharacterized protein</fullName>
    </submittedName>
</protein>
<proteinExistence type="predicted"/>
<evidence type="ECO:0000313" key="1">
    <source>
        <dbReference type="EMBL" id="DAE30712.1"/>
    </source>
</evidence>
<accession>A0A8S5RH45</accession>
<organism evidence="1">
    <name type="scientific">virus sp. ctML55</name>
    <dbReference type="NCBI Taxonomy" id="2827627"/>
    <lineage>
        <taxon>Viruses</taxon>
    </lineage>
</organism>